<sequence>MDGPEEGGYPLWSEKITKNSQLEKYFTPKYIWVGFWIWLWSAKCLNLALTTGMGKNDQWMDNGRSSWFNINFE</sequence>
<evidence type="ECO:0000256" key="1">
    <source>
        <dbReference type="SAM" id="Phobius"/>
    </source>
</evidence>
<protein>
    <submittedName>
        <fullName evidence="3">Uncharacterized protein</fullName>
    </submittedName>
</protein>
<reference evidence="3" key="1">
    <citation type="submission" date="2022-11" db="UniProtKB">
        <authorList>
            <consortium name="WormBaseParasite"/>
        </authorList>
    </citation>
    <scope>IDENTIFICATION</scope>
</reference>
<organism evidence="2 3">
    <name type="scientific">Romanomermis culicivorax</name>
    <name type="common">Nematode worm</name>
    <dbReference type="NCBI Taxonomy" id="13658"/>
    <lineage>
        <taxon>Eukaryota</taxon>
        <taxon>Metazoa</taxon>
        <taxon>Ecdysozoa</taxon>
        <taxon>Nematoda</taxon>
        <taxon>Enoplea</taxon>
        <taxon>Dorylaimia</taxon>
        <taxon>Mermithida</taxon>
        <taxon>Mermithoidea</taxon>
        <taxon>Mermithidae</taxon>
        <taxon>Romanomermis</taxon>
    </lineage>
</organism>
<dbReference type="AlphaFoldDB" id="A0A915KHC3"/>
<evidence type="ECO:0000313" key="3">
    <source>
        <dbReference type="WBParaSite" id="nRc.2.0.1.t37785-RA"/>
    </source>
</evidence>
<keyword evidence="1" id="KW-0812">Transmembrane</keyword>
<keyword evidence="1" id="KW-0472">Membrane</keyword>
<dbReference type="WBParaSite" id="nRc.2.0.1.t37785-RA">
    <property type="protein sequence ID" value="nRc.2.0.1.t37785-RA"/>
    <property type="gene ID" value="nRc.2.0.1.g37785"/>
</dbReference>
<accession>A0A915KHC3</accession>
<dbReference type="Proteomes" id="UP000887565">
    <property type="component" value="Unplaced"/>
</dbReference>
<keyword evidence="1" id="KW-1133">Transmembrane helix</keyword>
<proteinExistence type="predicted"/>
<feature type="transmembrane region" description="Helical" evidence="1">
    <location>
        <begin position="30"/>
        <end position="49"/>
    </location>
</feature>
<name>A0A915KHC3_ROMCU</name>
<evidence type="ECO:0000313" key="2">
    <source>
        <dbReference type="Proteomes" id="UP000887565"/>
    </source>
</evidence>
<keyword evidence="2" id="KW-1185">Reference proteome</keyword>